<name>A0A1H3MG86_9RHOB</name>
<dbReference type="GO" id="GO:0009245">
    <property type="term" value="P:lipid A biosynthetic process"/>
    <property type="evidence" value="ECO:0007669"/>
    <property type="project" value="UniProtKB-UniRule"/>
</dbReference>
<keyword evidence="5 13" id="KW-0444">Lipid biosynthesis</keyword>
<evidence type="ECO:0000313" key="14">
    <source>
        <dbReference type="EMBL" id="SDY75671.1"/>
    </source>
</evidence>
<dbReference type="STRING" id="576131.SAMN05444486_103594"/>
<keyword evidence="6 13" id="KW-0441">Lipid A biosynthesis</keyword>
<dbReference type="NCBIfam" id="TIGR00682">
    <property type="entry name" value="lpxK"/>
    <property type="match status" value="1"/>
</dbReference>
<dbReference type="PANTHER" id="PTHR42724">
    <property type="entry name" value="TETRAACYLDISACCHARIDE 4'-KINASE"/>
    <property type="match status" value="1"/>
</dbReference>
<evidence type="ECO:0000256" key="5">
    <source>
        <dbReference type="ARBA" id="ARBA00022516"/>
    </source>
</evidence>
<accession>A0A1H3MG86</accession>
<evidence type="ECO:0000256" key="1">
    <source>
        <dbReference type="ARBA" id="ARBA00002274"/>
    </source>
</evidence>
<keyword evidence="7 13" id="KW-0808">Transferase</keyword>
<dbReference type="GeneID" id="78125537"/>
<evidence type="ECO:0000256" key="9">
    <source>
        <dbReference type="ARBA" id="ARBA00022777"/>
    </source>
</evidence>
<gene>
    <name evidence="13" type="primary">lpxK</name>
    <name evidence="14" type="ORF">SAMN05444486_103594</name>
</gene>
<keyword evidence="8 13" id="KW-0547">Nucleotide-binding</keyword>
<reference evidence="14 15" key="1">
    <citation type="submission" date="2016-10" db="EMBL/GenBank/DDBJ databases">
        <authorList>
            <person name="de Groot N.N."/>
        </authorList>
    </citation>
    <scope>NUCLEOTIDE SEQUENCE [LARGE SCALE GENOMIC DNA]</scope>
    <source>
        <strain evidence="14 15">DSM 24677</strain>
    </source>
</reference>
<dbReference type="Proteomes" id="UP000199026">
    <property type="component" value="Unassembled WGS sequence"/>
</dbReference>
<dbReference type="GO" id="GO:0005886">
    <property type="term" value="C:plasma membrane"/>
    <property type="evidence" value="ECO:0007669"/>
    <property type="project" value="TreeGrafter"/>
</dbReference>
<dbReference type="GO" id="GO:0009029">
    <property type="term" value="F:lipid-A 4'-kinase activity"/>
    <property type="evidence" value="ECO:0007669"/>
    <property type="project" value="UniProtKB-UniRule"/>
</dbReference>
<protein>
    <recommendedName>
        <fullName evidence="4 13">Tetraacyldisaccharide 4'-kinase</fullName>
        <ecNumber evidence="3 13">2.7.1.130</ecNumber>
    </recommendedName>
    <alternativeName>
        <fullName evidence="12 13">Lipid A 4'-kinase</fullName>
    </alternativeName>
</protein>
<keyword evidence="10 13" id="KW-0067">ATP-binding</keyword>
<keyword evidence="15" id="KW-1185">Reference proteome</keyword>
<comment type="function">
    <text evidence="1 13">Transfers the gamma-phosphate of ATP to the 4'-position of a tetraacyldisaccharide 1-phosphate intermediate (termed DS-1-P) to form tetraacyldisaccharide 1,4'-bis-phosphate (lipid IVA).</text>
</comment>
<organism evidence="14 15">
    <name type="scientific">Lentibacter algarum</name>
    <dbReference type="NCBI Taxonomy" id="576131"/>
    <lineage>
        <taxon>Bacteria</taxon>
        <taxon>Pseudomonadati</taxon>
        <taxon>Pseudomonadota</taxon>
        <taxon>Alphaproteobacteria</taxon>
        <taxon>Rhodobacterales</taxon>
        <taxon>Roseobacteraceae</taxon>
        <taxon>Lentibacter</taxon>
    </lineage>
</organism>
<comment type="catalytic activity">
    <reaction evidence="13">
        <text>a lipid A disaccharide + ATP = a lipid IVA + ADP + H(+)</text>
        <dbReference type="Rhea" id="RHEA:67840"/>
        <dbReference type="ChEBI" id="CHEBI:15378"/>
        <dbReference type="ChEBI" id="CHEBI:30616"/>
        <dbReference type="ChEBI" id="CHEBI:176343"/>
        <dbReference type="ChEBI" id="CHEBI:176425"/>
        <dbReference type="ChEBI" id="CHEBI:456216"/>
        <dbReference type="EC" id="2.7.1.130"/>
    </reaction>
</comment>
<dbReference type="AlphaFoldDB" id="A0A1H3MG86"/>
<dbReference type="HAMAP" id="MF_00409">
    <property type="entry name" value="LpxK"/>
    <property type="match status" value="1"/>
</dbReference>
<dbReference type="EC" id="2.7.1.130" evidence="3 13"/>
<feature type="binding site" evidence="13">
    <location>
        <begin position="52"/>
        <end position="59"/>
    </location>
    <ligand>
        <name>ATP</name>
        <dbReference type="ChEBI" id="CHEBI:30616"/>
    </ligand>
</feature>
<dbReference type="InterPro" id="IPR027417">
    <property type="entry name" value="P-loop_NTPase"/>
</dbReference>
<evidence type="ECO:0000256" key="10">
    <source>
        <dbReference type="ARBA" id="ARBA00022840"/>
    </source>
</evidence>
<evidence type="ECO:0000256" key="13">
    <source>
        <dbReference type="HAMAP-Rule" id="MF_00409"/>
    </source>
</evidence>
<dbReference type="EMBL" id="FNPR01000003">
    <property type="protein sequence ID" value="SDY75671.1"/>
    <property type="molecule type" value="Genomic_DNA"/>
</dbReference>
<comment type="pathway">
    <text evidence="2 13">Glycolipid biosynthesis; lipid IV(A) biosynthesis; lipid IV(A) from (3R)-3-hydroxytetradecanoyl-[acyl-carrier-protein] and UDP-N-acetyl-alpha-D-glucosamine: step 6/6.</text>
</comment>
<dbReference type="PANTHER" id="PTHR42724:SF1">
    <property type="entry name" value="TETRAACYLDISACCHARIDE 4'-KINASE, MITOCHONDRIAL-RELATED"/>
    <property type="match status" value="1"/>
</dbReference>
<keyword evidence="11 13" id="KW-0443">Lipid metabolism</keyword>
<keyword evidence="9 13" id="KW-0418">Kinase</keyword>
<dbReference type="UniPathway" id="UPA00359">
    <property type="reaction ID" value="UER00482"/>
</dbReference>
<evidence type="ECO:0000313" key="15">
    <source>
        <dbReference type="Proteomes" id="UP000199026"/>
    </source>
</evidence>
<dbReference type="GO" id="GO:0009244">
    <property type="term" value="P:lipopolysaccharide core region biosynthetic process"/>
    <property type="evidence" value="ECO:0007669"/>
    <property type="project" value="TreeGrafter"/>
</dbReference>
<dbReference type="Pfam" id="PF02606">
    <property type="entry name" value="LpxK"/>
    <property type="match status" value="1"/>
</dbReference>
<evidence type="ECO:0000256" key="11">
    <source>
        <dbReference type="ARBA" id="ARBA00023098"/>
    </source>
</evidence>
<dbReference type="InterPro" id="IPR003758">
    <property type="entry name" value="LpxK"/>
</dbReference>
<evidence type="ECO:0000256" key="7">
    <source>
        <dbReference type="ARBA" id="ARBA00022679"/>
    </source>
</evidence>
<proteinExistence type="inferred from homology"/>
<evidence type="ECO:0000256" key="3">
    <source>
        <dbReference type="ARBA" id="ARBA00012071"/>
    </source>
</evidence>
<evidence type="ECO:0000256" key="6">
    <source>
        <dbReference type="ARBA" id="ARBA00022556"/>
    </source>
</evidence>
<evidence type="ECO:0000256" key="12">
    <source>
        <dbReference type="ARBA" id="ARBA00029757"/>
    </source>
</evidence>
<dbReference type="RefSeq" id="WP_177170699.1">
    <property type="nucleotide sequence ID" value="NZ_FNPR01000003.1"/>
</dbReference>
<evidence type="ECO:0000256" key="2">
    <source>
        <dbReference type="ARBA" id="ARBA00004870"/>
    </source>
</evidence>
<evidence type="ECO:0000256" key="4">
    <source>
        <dbReference type="ARBA" id="ARBA00016436"/>
    </source>
</evidence>
<comment type="similarity">
    <text evidence="13">Belongs to the LpxK family.</text>
</comment>
<dbReference type="SUPFAM" id="SSF52540">
    <property type="entry name" value="P-loop containing nucleoside triphosphate hydrolases"/>
    <property type="match status" value="1"/>
</dbReference>
<evidence type="ECO:0000256" key="8">
    <source>
        <dbReference type="ARBA" id="ARBA00022741"/>
    </source>
</evidence>
<sequence>MQTPRFWFRPRSWQSVLLAPLGALYALGTARRVARAETVNLETPVICVGNINAGGTGKTPTVIYLVQELQALGHTPVVVSRGYGGALQGPVLVDPRSHTASDVGDEPLLLAAFCSVVVSKSRLQGAERAEQEGASVILFDDGFQDPSVHKDLSFVVVDAKRGFGNGRCIPAGPLREPEEIGLARADALITIGSESEQAIFVTRESPPRFHAALEPLPMGMDWAGTRVLAFAGIGHPEKFFTTLKHLGVEIIHAEALADHQPLTSALMNRLSADAKRHNARLVTTEKDAVRLPQAFRQEVLTLPVRLKVTNASALKSLIEQLRP</sequence>
<dbReference type="GO" id="GO:0005524">
    <property type="term" value="F:ATP binding"/>
    <property type="evidence" value="ECO:0007669"/>
    <property type="project" value="UniProtKB-UniRule"/>
</dbReference>